<dbReference type="AlphaFoldDB" id="U5D817"/>
<dbReference type="CDD" id="cd03784">
    <property type="entry name" value="GT1_Gtf-like"/>
    <property type="match status" value="1"/>
</dbReference>
<dbReference type="HOGENOM" id="CLU_001724_0_1_1"/>
<keyword evidence="5" id="KW-1185">Reference proteome</keyword>
<organism evidence="4 5">
    <name type="scientific">Amborella trichopoda</name>
    <dbReference type="NCBI Taxonomy" id="13333"/>
    <lineage>
        <taxon>Eukaryota</taxon>
        <taxon>Viridiplantae</taxon>
        <taxon>Streptophyta</taxon>
        <taxon>Embryophyta</taxon>
        <taxon>Tracheophyta</taxon>
        <taxon>Spermatophyta</taxon>
        <taxon>Magnoliopsida</taxon>
        <taxon>Amborellales</taxon>
        <taxon>Amborellaceae</taxon>
        <taxon>Amborella</taxon>
    </lineage>
</organism>
<sequence length="481" mass="52969">MVTLEVNIHILLVTFPAQGHVKPAIRFARRLTASNASLLVSLATNEAIGQQMRDSGATGSDEHINFETFSDGLSVDGNQHDVDKFMAQLNRAGPEGLATLINDLQVRGRPVHCIVSNPFVPWVVDVAEGFGIPCAMLWVQSCAVYAIYYQSLYRLGEFPTPERPNIDVSLPGLPVLKTNELPSFLVPFAPYQCLADAILGHIKKIKKVKWVLANSFHALETEAIQSVSELTPIMTIGPLVPLGLLERSTASEVRGDLWKSEDDCLDWLNTQPKESVIYVSFGSIVSLSPKQIEELAWGLASSGRPFLWVAKPVDSTSEFLLPTGFLDAAAGRGKIVKWCPQVEVLTHPSVACFVTHCGWNSTLETIAAGTPILAFSHWGDQVTNAKFLVDVYSVGVRLERDAEGVVRREEVCRCIKEIREGQRASKIRENAMKLKEAAREALEEGGSSDKNLRVFVEDLISLAREEEAIRVRLPNDQSPDD</sequence>
<gene>
    <name evidence="4" type="ORF">AMTR_s00031p00082410</name>
</gene>
<evidence type="ECO:0000256" key="2">
    <source>
        <dbReference type="ARBA" id="ARBA00022676"/>
    </source>
</evidence>
<dbReference type="Gramene" id="ERN16513">
    <property type="protein sequence ID" value="ERN16513"/>
    <property type="gene ID" value="AMTR_s00031p00082410"/>
</dbReference>
<evidence type="ECO:0008006" key="6">
    <source>
        <dbReference type="Google" id="ProtNLM"/>
    </source>
</evidence>
<dbReference type="SUPFAM" id="SSF53756">
    <property type="entry name" value="UDP-Glycosyltransferase/glycogen phosphorylase"/>
    <property type="match status" value="1"/>
</dbReference>
<proteinExistence type="inferred from homology"/>
<dbReference type="PANTHER" id="PTHR11926">
    <property type="entry name" value="GLUCOSYL/GLUCURONOSYL TRANSFERASES"/>
    <property type="match status" value="1"/>
</dbReference>
<dbReference type="Proteomes" id="UP000017836">
    <property type="component" value="Unassembled WGS sequence"/>
</dbReference>
<protein>
    <recommendedName>
        <fullName evidence="6">Glycosyltransferase</fullName>
    </recommendedName>
</protein>
<dbReference type="EMBL" id="KI392442">
    <property type="protein sequence ID" value="ERN16513.1"/>
    <property type="molecule type" value="Genomic_DNA"/>
</dbReference>
<dbReference type="KEGG" id="atr:18444825"/>
<dbReference type="Gene3D" id="3.40.50.2000">
    <property type="entry name" value="Glycogen Phosphorylase B"/>
    <property type="match status" value="2"/>
</dbReference>
<reference evidence="5" key="1">
    <citation type="journal article" date="2013" name="Science">
        <title>The Amborella genome and the evolution of flowering plants.</title>
        <authorList>
            <consortium name="Amborella Genome Project"/>
        </authorList>
    </citation>
    <scope>NUCLEOTIDE SEQUENCE [LARGE SCALE GENOMIC DNA]</scope>
</reference>
<evidence type="ECO:0000313" key="5">
    <source>
        <dbReference type="Proteomes" id="UP000017836"/>
    </source>
</evidence>
<dbReference type="PANTHER" id="PTHR11926:SF986">
    <property type="entry name" value="UDP-GLYCOSYLTRANSFERASE 84A1"/>
    <property type="match status" value="1"/>
</dbReference>
<dbReference type="InterPro" id="IPR002213">
    <property type="entry name" value="UDP_glucos_trans"/>
</dbReference>
<dbReference type="GO" id="GO:0080043">
    <property type="term" value="F:quercetin 3-O-glucosyltransferase activity"/>
    <property type="evidence" value="ECO:0000318"/>
    <property type="project" value="GO_Central"/>
</dbReference>
<evidence type="ECO:0000256" key="3">
    <source>
        <dbReference type="ARBA" id="ARBA00022679"/>
    </source>
</evidence>
<accession>U5D817</accession>
<dbReference type="GO" id="GO:0080044">
    <property type="term" value="F:quercetin 7-O-glucosyltransferase activity"/>
    <property type="evidence" value="ECO:0000318"/>
    <property type="project" value="GO_Central"/>
</dbReference>
<dbReference type="FunFam" id="3.40.50.2000:FF:000019">
    <property type="entry name" value="Glycosyltransferase"/>
    <property type="match status" value="1"/>
</dbReference>
<dbReference type="OMA" id="KTGVRMC"/>
<evidence type="ECO:0000256" key="1">
    <source>
        <dbReference type="ARBA" id="ARBA00009995"/>
    </source>
</evidence>
<evidence type="ECO:0000313" key="4">
    <source>
        <dbReference type="EMBL" id="ERN16513.1"/>
    </source>
</evidence>
<comment type="similarity">
    <text evidence="1">Belongs to the UDP-glycosyltransferase family.</text>
</comment>
<keyword evidence="2" id="KW-0328">Glycosyltransferase</keyword>
<name>U5D817_AMBTC</name>
<keyword evidence="3" id="KW-0808">Transferase</keyword>
<dbReference type="Pfam" id="PF00201">
    <property type="entry name" value="UDPGT"/>
    <property type="match status" value="1"/>
</dbReference>
<dbReference type="GO" id="GO:0005737">
    <property type="term" value="C:cytoplasm"/>
    <property type="evidence" value="ECO:0000318"/>
    <property type="project" value="GO_Central"/>
</dbReference>
<dbReference type="OrthoDB" id="5835829at2759"/>
<dbReference type="eggNOG" id="KOG1192">
    <property type="taxonomic scope" value="Eukaryota"/>
</dbReference>